<proteinExistence type="predicted"/>
<dbReference type="Proteomes" id="UP001139721">
    <property type="component" value="Unassembled WGS sequence"/>
</dbReference>
<dbReference type="RefSeq" id="WP_250422157.1">
    <property type="nucleotide sequence ID" value="NZ_JAJKBJ010000007.1"/>
</dbReference>
<accession>A0A9X2D0M8</accession>
<evidence type="ECO:0000256" key="1">
    <source>
        <dbReference type="SAM" id="MobiDB-lite"/>
    </source>
</evidence>
<reference evidence="2" key="1">
    <citation type="submission" date="2021-11" db="EMBL/GenBank/DDBJ databases">
        <title>Legionella maioricencis sp. nov., a new species isolated from hot water samples in Mallorca.</title>
        <authorList>
            <person name="Crespi S."/>
            <person name="Drasar V."/>
            <person name="Salva-Serra F."/>
            <person name="Jaen-Luchoro D."/>
            <person name="Pineiro-Iglesias B."/>
            <person name="Aliaga F."/>
            <person name="Fernandez-Juarez V."/>
            <person name="Coll G."/>
            <person name="Moore E.R.B."/>
            <person name="Bennasar-Figueras A."/>
        </authorList>
    </citation>
    <scope>NUCLEOTIDE SEQUENCE</scope>
    <source>
        <strain evidence="2">HCPI-6</strain>
    </source>
</reference>
<evidence type="ECO:0000313" key="3">
    <source>
        <dbReference type="Proteomes" id="UP001139721"/>
    </source>
</evidence>
<evidence type="ECO:0008006" key="4">
    <source>
        <dbReference type="Google" id="ProtNLM"/>
    </source>
</evidence>
<evidence type="ECO:0000313" key="2">
    <source>
        <dbReference type="EMBL" id="MCL9684018.1"/>
    </source>
</evidence>
<keyword evidence="3" id="KW-1185">Reference proteome</keyword>
<sequence>MAMNLELSQALQSIYQVAQDPDLSLRAIREKMRDDALDAILRSDPGNASEFRNAIIAHKDFWYLFHSMANAKLMDQNALDNTQFLDPNDLNPQVSFQKLHQMAAEQRVRSNLYKVDNNVLIGILANNPDECRAYLAEKVEFGLLKEAKGWQPNVMVPGPTGPVPHNKSVAVLPDTTVKQIQEHASQILLSRLIATSTDKVALKQLLDATSQDQLNRAMQALGYPQSASIHITHPLTTSVPGIHNQALERETEVRQAWVKENFATYVLNLSEEDLLAKKDTLESKKQYFAEGLDEPFKSECRDLSEEEIAELRGILGARYLQVALSITGGDVLDALNASDDELEDEIDNLWGTEEDQDGGYPYIEEAVASNPALIRQGILQNLIQNLDTNPANLKILSEINSAQNLEEFKTGLGKLGITNVDWIEEEEWRAMQEWSHDQALDMVQNQILHLPNNPVNQGILKEINTAKNIEEFRAGLKKAGIDPVDWITRADKDDIQAVIRPHAFKIHLAQAQFGAEFRPELLAALDKLPPERQAALLEKPEQIRHLANAKDANAVKFYLGRDAEGIDEVVNENVRLAGFQQLHNVPIAKALEKTGFILDKSKITALNDLIETIGPNDFTSVKKYKDLVDDISEKCGIPPGNAIVYDAFGLNPTGTAYLVDNDITASIKQQREFNEELHSAALNPRDRNKELINILLRIEKTALVTDANIAKINDYFKSSKDLTTFIGKIGNDSTLKGLKAGMEHELTAIAFNQLKIQSVAAPLRGTNMTAFNTAISQMDDLVETFNKKRESFGDTAAKLQFVSDVNPVHLAAPQFIRECKDDPNGMRAKFGDMADKCDSIVDRLLRNQALLEAQLASIPKVIPRGPDEDERWEQANDLVDKIKQELEETKKSLAIFRDYQQKLSGPSGILKTIDDNIANKKNDYYEPASFKATIVKAGNTITTSPPVGAPAHRAAATIGTSSKVNNFLTGDRLGPGDKCEYEMDRPVTSGQPPTTFNAKGKFVERHDTAPPAPSKLKDGQITKQQQCTFVVEDPPHQTQPPVGPRGQLDPRLTDAKVNFYMGMAVAILSRFDPKNPPSKDNPIRLNGTSEEDMRHLWTALVIVGEKNAKNMRFGRDAIIVESGPFNPAKERGLLGFTKDSLYTKYKNDHSAAINAKVTDAQGMVKKQTDHIDSVKGAEKGIDKFKKGINEIKATVDEAEKTRAEQGPAPETPSVVFKP</sequence>
<gene>
    <name evidence="2" type="ORF">LOX96_07945</name>
</gene>
<organism evidence="2 3">
    <name type="scientific">Legionella maioricensis</name>
    <dbReference type="NCBI Taxonomy" id="2896528"/>
    <lineage>
        <taxon>Bacteria</taxon>
        <taxon>Pseudomonadati</taxon>
        <taxon>Pseudomonadota</taxon>
        <taxon>Gammaproteobacteria</taxon>
        <taxon>Legionellales</taxon>
        <taxon>Legionellaceae</taxon>
        <taxon>Legionella</taxon>
    </lineage>
</organism>
<feature type="region of interest" description="Disordered" evidence="1">
    <location>
        <begin position="1196"/>
        <end position="1218"/>
    </location>
</feature>
<dbReference type="AlphaFoldDB" id="A0A9X2D0M8"/>
<comment type="caution">
    <text evidence="2">The sequence shown here is derived from an EMBL/GenBank/DDBJ whole genome shotgun (WGS) entry which is preliminary data.</text>
</comment>
<name>A0A9X2D0M8_9GAMM</name>
<dbReference type="EMBL" id="JAJKBJ010000007">
    <property type="protein sequence ID" value="MCL9684018.1"/>
    <property type="molecule type" value="Genomic_DNA"/>
</dbReference>
<protein>
    <recommendedName>
        <fullName evidence="4">Interaptin</fullName>
    </recommendedName>
</protein>